<feature type="transmembrane region" description="Helical" evidence="5">
    <location>
        <begin position="157"/>
        <end position="179"/>
    </location>
</feature>
<comment type="caution">
    <text evidence="6">The sequence shown here is derived from an EMBL/GenBank/DDBJ whole genome shotgun (WGS) entry which is preliminary data.</text>
</comment>
<feature type="transmembrane region" description="Helical" evidence="5">
    <location>
        <begin position="18"/>
        <end position="36"/>
    </location>
</feature>
<feature type="transmembrane region" description="Helical" evidence="5">
    <location>
        <begin position="117"/>
        <end position="137"/>
    </location>
</feature>
<evidence type="ECO:0000313" key="7">
    <source>
        <dbReference type="Proteomes" id="UP001334248"/>
    </source>
</evidence>
<gene>
    <name evidence="6" type="ORF">PMZ80_009931</name>
</gene>
<evidence type="ECO:0000256" key="4">
    <source>
        <dbReference type="ARBA" id="ARBA00023136"/>
    </source>
</evidence>
<accession>A0ABR0RAZ3</accession>
<evidence type="ECO:0000256" key="2">
    <source>
        <dbReference type="ARBA" id="ARBA00022692"/>
    </source>
</evidence>
<keyword evidence="2 5" id="KW-0812">Transmembrane</keyword>
<reference evidence="6 7" key="1">
    <citation type="journal article" date="2023" name="Res Sq">
        <title>Genomic and morphological characterization of Knufia obscura isolated from the Mars 2020 spacecraft assembly facility.</title>
        <authorList>
            <person name="Chander A.M."/>
            <person name="Teixeira M.M."/>
            <person name="Singh N.K."/>
            <person name="Williams M.P."/>
            <person name="Parker C.W."/>
            <person name="Leo P."/>
            <person name="Stajich J.E."/>
            <person name="Torok T."/>
            <person name="Tighe S."/>
            <person name="Mason C.E."/>
            <person name="Venkateswaran K."/>
        </authorList>
    </citation>
    <scope>NUCLEOTIDE SEQUENCE [LARGE SCALE GENOMIC DNA]</scope>
    <source>
        <strain evidence="6 7">CCFEE 5817</strain>
    </source>
</reference>
<comment type="subcellular location">
    <subcellularLocation>
        <location evidence="1">Membrane</location>
        <topology evidence="1">Multi-pass membrane protein</topology>
    </subcellularLocation>
</comment>
<dbReference type="InterPro" id="IPR007568">
    <property type="entry name" value="RTA1"/>
</dbReference>
<dbReference type="RefSeq" id="XP_064725892.1">
    <property type="nucleotide sequence ID" value="XM_064878324.1"/>
</dbReference>
<dbReference type="GeneID" id="90003380"/>
<evidence type="ECO:0000256" key="5">
    <source>
        <dbReference type="SAM" id="Phobius"/>
    </source>
</evidence>
<feature type="transmembrane region" description="Helical" evidence="5">
    <location>
        <begin position="74"/>
        <end position="96"/>
    </location>
</feature>
<evidence type="ECO:0000313" key="6">
    <source>
        <dbReference type="EMBL" id="KAK5937802.1"/>
    </source>
</evidence>
<evidence type="ECO:0008006" key="8">
    <source>
        <dbReference type="Google" id="ProtNLM"/>
    </source>
</evidence>
<evidence type="ECO:0000256" key="3">
    <source>
        <dbReference type="ARBA" id="ARBA00022989"/>
    </source>
</evidence>
<dbReference type="Pfam" id="PF04479">
    <property type="entry name" value="RTA1"/>
    <property type="match status" value="1"/>
</dbReference>
<feature type="transmembrane region" description="Helical" evidence="5">
    <location>
        <begin position="43"/>
        <end position="62"/>
    </location>
</feature>
<dbReference type="PANTHER" id="PTHR31465:SF13">
    <property type="entry name" value="RTA1 DOMAIN PROTEIN-RELATED"/>
    <property type="match status" value="1"/>
</dbReference>
<keyword evidence="4 5" id="KW-0472">Membrane</keyword>
<name>A0ABR0RAZ3_9EURO</name>
<keyword evidence="3 5" id="KW-1133">Transmembrane helix</keyword>
<organism evidence="6 7">
    <name type="scientific">Knufia obscura</name>
    <dbReference type="NCBI Taxonomy" id="1635080"/>
    <lineage>
        <taxon>Eukaryota</taxon>
        <taxon>Fungi</taxon>
        <taxon>Dikarya</taxon>
        <taxon>Ascomycota</taxon>
        <taxon>Pezizomycotina</taxon>
        <taxon>Eurotiomycetes</taxon>
        <taxon>Chaetothyriomycetidae</taxon>
        <taxon>Chaetothyriales</taxon>
        <taxon>Trichomeriaceae</taxon>
        <taxon>Knufia</taxon>
    </lineage>
</organism>
<protein>
    <recommendedName>
        <fullName evidence="8">RTA1 domain protein</fullName>
    </recommendedName>
</protein>
<sequence length="357" mass="39790">MSSSTDPTEYYSYNPNKVLPAVFAALVGASFGLHISQNFRYRYWRVTFFMVWAGAIFEAGWIVRTFSINRPTNLGLYVAQYMLIYMAPPVYSAAEYNILGRLMHYLPMHAPFHPGRVVYFFVYLGAAVEVLTALGAAELSSAAQNDTAPLKRGASLLAAGVILQGVVELLFVSLVGLIHRRCAKAGMLTRNVTIVCITLYGTSALVLLRCVFRAVEKFNILNVVSSGKCDGACDNILSTEWYLYAFEGAPMVLYTIWLNIVHPGRFLPSSSKRYLDYNKVERIGPGWNDNRPKLNSLLDPLNFEALIKREPSHRKFWLDAEQWPVAGDGSFAKGTASNVQGKCVKVGDVKYDKILPQ</sequence>
<dbReference type="EMBL" id="JAVHJV010000015">
    <property type="protein sequence ID" value="KAK5937802.1"/>
    <property type="molecule type" value="Genomic_DNA"/>
</dbReference>
<evidence type="ECO:0000256" key="1">
    <source>
        <dbReference type="ARBA" id="ARBA00004141"/>
    </source>
</evidence>
<dbReference type="PANTHER" id="PTHR31465">
    <property type="entry name" value="PROTEIN RTA1-RELATED"/>
    <property type="match status" value="1"/>
</dbReference>
<dbReference type="Proteomes" id="UP001334248">
    <property type="component" value="Unassembled WGS sequence"/>
</dbReference>
<feature type="transmembrane region" description="Helical" evidence="5">
    <location>
        <begin position="191"/>
        <end position="215"/>
    </location>
</feature>
<keyword evidence="7" id="KW-1185">Reference proteome</keyword>
<proteinExistence type="predicted"/>